<name>A0A9Q3CB63_9BASI</name>
<protein>
    <submittedName>
        <fullName evidence="2">Uncharacterized protein</fullName>
    </submittedName>
</protein>
<organism evidence="2 3">
    <name type="scientific">Austropuccinia psidii MF-1</name>
    <dbReference type="NCBI Taxonomy" id="1389203"/>
    <lineage>
        <taxon>Eukaryota</taxon>
        <taxon>Fungi</taxon>
        <taxon>Dikarya</taxon>
        <taxon>Basidiomycota</taxon>
        <taxon>Pucciniomycotina</taxon>
        <taxon>Pucciniomycetes</taxon>
        <taxon>Pucciniales</taxon>
        <taxon>Sphaerophragmiaceae</taxon>
        <taxon>Austropuccinia</taxon>
    </lineage>
</organism>
<evidence type="ECO:0000313" key="3">
    <source>
        <dbReference type="Proteomes" id="UP000765509"/>
    </source>
</evidence>
<gene>
    <name evidence="2" type="ORF">O181_019518</name>
</gene>
<keyword evidence="3" id="KW-1185">Reference proteome</keyword>
<comment type="caution">
    <text evidence="2">The sequence shown here is derived from an EMBL/GenBank/DDBJ whole genome shotgun (WGS) entry which is preliminary data.</text>
</comment>
<dbReference type="Proteomes" id="UP000765509">
    <property type="component" value="Unassembled WGS sequence"/>
</dbReference>
<feature type="signal peptide" evidence="1">
    <location>
        <begin position="1"/>
        <end position="21"/>
    </location>
</feature>
<reference evidence="2" key="1">
    <citation type="submission" date="2021-03" db="EMBL/GenBank/DDBJ databases">
        <title>Draft genome sequence of rust myrtle Austropuccinia psidii MF-1, a brazilian biotype.</title>
        <authorList>
            <person name="Quecine M.C."/>
            <person name="Pachon D.M.R."/>
            <person name="Bonatelli M.L."/>
            <person name="Correr F.H."/>
            <person name="Franceschini L.M."/>
            <person name="Leite T.F."/>
            <person name="Margarido G.R.A."/>
            <person name="Almeida C.A."/>
            <person name="Ferrarezi J.A."/>
            <person name="Labate C.A."/>
        </authorList>
    </citation>
    <scope>NUCLEOTIDE SEQUENCE</scope>
    <source>
        <strain evidence="2">MF-1</strain>
    </source>
</reference>
<sequence length="148" mass="16733">MLRYHVFTVLLLLNFIHSLLAGSEQTCGASFSYGVDNGVHVVCGNSGGAFYDCPYSQCHMSGRSLHEGLFFTNCYTHSTQARFEKVYPVVFSINDPNVTIHYGERLNDEKPPRKVFIPSDRIDCPMRPGYPQNFLRPHCTGCNPHKDK</sequence>
<evidence type="ECO:0000313" key="2">
    <source>
        <dbReference type="EMBL" id="MBW0479803.1"/>
    </source>
</evidence>
<dbReference type="AlphaFoldDB" id="A0A9Q3CB63"/>
<evidence type="ECO:0000256" key="1">
    <source>
        <dbReference type="SAM" id="SignalP"/>
    </source>
</evidence>
<dbReference type="EMBL" id="AVOT02005721">
    <property type="protein sequence ID" value="MBW0479803.1"/>
    <property type="molecule type" value="Genomic_DNA"/>
</dbReference>
<feature type="chain" id="PRO_5040466294" evidence="1">
    <location>
        <begin position="22"/>
        <end position="148"/>
    </location>
</feature>
<keyword evidence="1" id="KW-0732">Signal</keyword>
<accession>A0A9Q3CB63</accession>
<proteinExistence type="predicted"/>